<dbReference type="Pfam" id="PF05787">
    <property type="entry name" value="PhoX"/>
    <property type="match status" value="1"/>
</dbReference>
<gene>
    <name evidence="2" type="ORF">LIN78_12675</name>
</gene>
<reference evidence="2" key="1">
    <citation type="submission" date="2021-10" db="EMBL/GenBank/DDBJ databases">
        <title>The complete genome sequence of Leeia sp. TBRC 13508.</title>
        <authorList>
            <person name="Charoenyingcharoen P."/>
            <person name="Yukphan P."/>
        </authorList>
    </citation>
    <scope>NUCLEOTIDE SEQUENCE</scope>
    <source>
        <strain evidence="2">TBRC 13508</strain>
    </source>
</reference>
<dbReference type="Proteomes" id="UP001165395">
    <property type="component" value="Unassembled WGS sequence"/>
</dbReference>
<dbReference type="PANTHER" id="PTHR35399:SF2">
    <property type="entry name" value="DUF839 DOMAIN-CONTAINING PROTEIN"/>
    <property type="match status" value="1"/>
</dbReference>
<feature type="region of interest" description="Disordered" evidence="1">
    <location>
        <begin position="447"/>
        <end position="466"/>
    </location>
</feature>
<name>A0ABS8D898_9NEIS</name>
<evidence type="ECO:0000313" key="2">
    <source>
        <dbReference type="EMBL" id="MCB6184401.1"/>
    </source>
</evidence>
<protein>
    <submittedName>
        <fullName evidence="2">PhoX family phosphatase</fullName>
    </submittedName>
</protein>
<organism evidence="2 3">
    <name type="scientific">Leeia speluncae</name>
    <dbReference type="NCBI Taxonomy" id="2884804"/>
    <lineage>
        <taxon>Bacteria</taxon>
        <taxon>Pseudomonadati</taxon>
        <taxon>Pseudomonadota</taxon>
        <taxon>Betaproteobacteria</taxon>
        <taxon>Neisseriales</taxon>
        <taxon>Leeiaceae</taxon>
        <taxon>Leeia</taxon>
    </lineage>
</organism>
<feature type="region of interest" description="Disordered" evidence="1">
    <location>
        <begin position="593"/>
        <end position="615"/>
    </location>
</feature>
<evidence type="ECO:0000313" key="3">
    <source>
        <dbReference type="Proteomes" id="UP001165395"/>
    </source>
</evidence>
<keyword evidence="3" id="KW-1185">Reference proteome</keyword>
<dbReference type="RefSeq" id="WP_227181210.1">
    <property type="nucleotide sequence ID" value="NZ_JAJBZT010000006.1"/>
</dbReference>
<sequence length="636" mass="69213">MSNAYCNPDQINNPTDNPSFDQVLGMRLSRRGFMQVSVGSALAAGATVGLTGCASTGNGSSAGFTPVPLSTTDKVIVPNGYVAEVVYAWGDPVGSFKGMPTFKADGSNTAAEQALQAGMHHDGMWFFPFPLGSTNSDQGLLAVNHEYVDDGLLHPDGQATWTAEKVKKSQAAHGVSIVDMRYHQNQWNVWPSEYARRITAETPMKIAGPASGHALMKTNANPTGDQVNGTFANCANGHTPWGTYLTCEENWQDYFVTPKANALEKRYGINDKGAGYRWHEFDQRFNAAVEPNESNRFGWVVEIDPYDPNSTPVKRTALGRMGHEGAATIIAEDGRVVVYMGDDKRFEYIYKFVSRDKYDANNRAHNMTLLDHGTLYVAKFKADGSGEWIELTQGKNGLTEDKGFANQGDVVIKARQAGDVVGATPMDRPEWTTVHPHTREVFCTLTNNSERGKDGKPTADAANPRNNNLFGQIIRWKEVGGQTATKFTWNLFVQAGNPASSKPEHKGNIKGDVFGSPDGLWVDPRGLLWIQTDVSTSTLDAKEYAGMGNNQMLVADINTGMIKRFLTGPNGCEITGITMTPDMKTLFINIQHPGEPASERSDPANPLAVSAWPNGKGRPRSATVAIRRLDNGIVGS</sequence>
<accession>A0ABS8D898</accession>
<comment type="caution">
    <text evidence="2">The sequence shown here is derived from an EMBL/GenBank/DDBJ whole genome shotgun (WGS) entry which is preliminary data.</text>
</comment>
<dbReference type="InterPro" id="IPR008557">
    <property type="entry name" value="PhoX"/>
</dbReference>
<dbReference type="SUPFAM" id="SSF63829">
    <property type="entry name" value="Calcium-dependent phosphotriesterase"/>
    <property type="match status" value="1"/>
</dbReference>
<dbReference type="PANTHER" id="PTHR35399">
    <property type="entry name" value="SLR8030 PROTEIN"/>
    <property type="match status" value="1"/>
</dbReference>
<evidence type="ECO:0000256" key="1">
    <source>
        <dbReference type="SAM" id="MobiDB-lite"/>
    </source>
</evidence>
<proteinExistence type="predicted"/>
<dbReference type="EMBL" id="JAJBZT010000006">
    <property type="protein sequence ID" value="MCB6184401.1"/>
    <property type="molecule type" value="Genomic_DNA"/>
</dbReference>